<dbReference type="Pfam" id="PF08698">
    <property type="entry name" value="Fcf2"/>
    <property type="match status" value="1"/>
</dbReference>
<dbReference type="EMBL" id="CM007647">
    <property type="protein sequence ID" value="ONM04635.1"/>
    <property type="molecule type" value="Genomic_DNA"/>
</dbReference>
<dbReference type="IntAct" id="A0A1D6KP81">
    <property type="interactions" value="2"/>
</dbReference>
<dbReference type="PANTHER" id="PTHR34043">
    <property type="entry name" value="ALPHA/BETA-HYDROLASES SUPERFAMILY PROTEIN"/>
    <property type="match status" value="1"/>
</dbReference>
<feature type="domain" description="Fcf2 pre-rRNA processing C-terminal" evidence="7">
    <location>
        <begin position="66"/>
        <end position="111"/>
    </location>
</feature>
<dbReference type="EMBL" id="CM007647">
    <property type="protein sequence ID" value="ONM04622.1"/>
    <property type="molecule type" value="Genomic_DNA"/>
</dbReference>
<dbReference type="PANTHER" id="PTHR34043:SF3">
    <property type="entry name" value="ALPHA_BETA-HYDROLASES SUPERFAMILY PROTEIN"/>
    <property type="match status" value="1"/>
</dbReference>
<feature type="transmembrane region" description="Helical" evidence="6">
    <location>
        <begin position="702"/>
        <end position="730"/>
    </location>
</feature>
<feature type="domain" description="Lipase-like C-terminal" evidence="8">
    <location>
        <begin position="611"/>
        <end position="717"/>
    </location>
</feature>
<dbReference type="GO" id="GO:0006751">
    <property type="term" value="P:glutathione catabolic process"/>
    <property type="evidence" value="ECO:0007669"/>
    <property type="project" value="InterPro"/>
</dbReference>
<dbReference type="InterPro" id="IPR056304">
    <property type="entry name" value="Lip-like_C"/>
</dbReference>
<dbReference type="GO" id="GO:0061928">
    <property type="term" value="F:glutathione specific gamma-glutamylcyclotransferase activity"/>
    <property type="evidence" value="ECO:0007669"/>
    <property type="project" value="InterPro"/>
</dbReference>
<accession>A0A1D6KP81</accession>
<dbReference type="Pfam" id="PF24708">
    <property type="entry name" value="Lip_C"/>
    <property type="match status" value="1"/>
</dbReference>
<dbReference type="EMBL" id="CM007647">
    <property type="protein sequence ID" value="ONM04633.1"/>
    <property type="molecule type" value="Genomic_DNA"/>
</dbReference>
<comment type="subcellular location">
    <subcellularLocation>
        <location evidence="1">Secreted</location>
    </subcellularLocation>
</comment>
<dbReference type="GO" id="GO:0016787">
    <property type="term" value="F:hydrolase activity"/>
    <property type="evidence" value="ECO:0007669"/>
    <property type="project" value="UniProtKB-KW"/>
</dbReference>
<dbReference type="InterPro" id="IPR029058">
    <property type="entry name" value="AB_hydrolase_fold"/>
</dbReference>
<dbReference type="ExpressionAtlas" id="A0A1D6KP81">
    <property type="expression patterns" value="baseline and differential"/>
</dbReference>
<evidence type="ECO:0000256" key="1">
    <source>
        <dbReference type="ARBA" id="ARBA00004613"/>
    </source>
</evidence>
<dbReference type="Gene3D" id="3.40.50.1820">
    <property type="entry name" value="alpha/beta hydrolase"/>
    <property type="match status" value="1"/>
</dbReference>
<organism evidence="9">
    <name type="scientific">Zea mays</name>
    <name type="common">Maize</name>
    <dbReference type="NCBI Taxonomy" id="4577"/>
    <lineage>
        <taxon>Eukaryota</taxon>
        <taxon>Viridiplantae</taxon>
        <taxon>Streptophyta</taxon>
        <taxon>Embryophyta</taxon>
        <taxon>Tracheophyta</taxon>
        <taxon>Spermatophyta</taxon>
        <taxon>Magnoliopsida</taxon>
        <taxon>Liliopsida</taxon>
        <taxon>Poales</taxon>
        <taxon>Poaceae</taxon>
        <taxon>PACMAD clade</taxon>
        <taxon>Panicoideae</taxon>
        <taxon>Andropogonodae</taxon>
        <taxon>Andropogoneae</taxon>
        <taxon>Tripsacinae</taxon>
        <taxon>Zea</taxon>
    </lineage>
</organism>
<protein>
    <submittedName>
        <fullName evidence="9">Uncharacterized protein</fullName>
    </submittedName>
</protein>
<keyword evidence="4" id="KW-0378">Hydrolase</keyword>
<dbReference type="SMR" id="A0A1D6KP81"/>
<dbReference type="SUPFAM" id="SSF53474">
    <property type="entry name" value="alpha/beta-Hydrolases"/>
    <property type="match status" value="1"/>
</dbReference>
<evidence type="ECO:0000256" key="5">
    <source>
        <dbReference type="ARBA" id="ARBA00023098"/>
    </source>
</evidence>
<reference evidence="9" key="1">
    <citation type="submission" date="2015-12" db="EMBL/GenBank/DDBJ databases">
        <title>Update maize B73 reference genome by single molecule sequencing technologies.</title>
        <authorList>
            <consortium name="Maize Genome Sequencing Project"/>
            <person name="Ware D."/>
        </authorList>
    </citation>
    <scope>NUCLEOTIDE SEQUENCE [LARGE SCALE GENOMIC DNA]</scope>
    <source>
        <tissue evidence="9">Seedling</tissue>
    </source>
</reference>
<dbReference type="AlphaFoldDB" id="A0A1D6KP81"/>
<dbReference type="InParanoid" id="A0A1D6KP81"/>
<keyword evidence="3" id="KW-0732">Signal</keyword>
<dbReference type="EMBL" id="CM007647">
    <property type="protein sequence ID" value="ONM04621.1"/>
    <property type="molecule type" value="Genomic_DNA"/>
</dbReference>
<dbReference type="GO" id="GO:0006629">
    <property type="term" value="P:lipid metabolic process"/>
    <property type="evidence" value="ECO:0007669"/>
    <property type="project" value="UniProtKB-KW"/>
</dbReference>
<sequence length="753" mass="85264">MVQPGRGGDDGEQPLSRIAMERVVDDAAHQGVCPDLCSCRSLKKREGNLKQVRFCLFFRLPWNSTTTSEQDKVGTVVEPASEFYSSRLKNREHKATLVDELLSDQSVKSYSTSVSSNLSGPLPANLTWTQWHVVSSGHVVNGISAPVGYHPMWMNFGNDMVVDNGVLEAPRADATASIMSSEMAMSPSLAISSSYALFLYGFCLWCLIYVEMVSVRWNEMHSEFVYALYISSSGDGLVILDGDIRSPTNPKNRKLLRAPDDSEVLMEDDAGPITQADLERWFVHDWDKGTPIKVSADECTNDFLMSGLSIKDMPVTKANLIDVLCDYIMAIQDDMTLQFTMSKGKKIKDIKHYMDMHFWRMVSFGKLPKYHEDPTTEELAKTLDCWPSMNYYITGCKYVLMPWKFTECYTLFVIDHVGQTLFYRVNTSYLVLQAMVMWGYGRRMEFVRDAKILRRNFVIDLLSYEDNSSTKLSISLQRNRLVYGCRYIARFHPIEPCWTTQPRPQGIAVEQSEPFVMPPPASLHAPPFYTVTQCYMGKWGIAYCVKGGPEKELKAMQYLERRECEYDQKISIDFYKEGDPLKPAVMGVLVFVSTPDPIGNKYYLGPAPLQNMARARELFYYLKGKQVDYGEEHSKACGHNRFGRIYHTGHYPVCYEHNPVHFVGHSAGAQVVRVLHQMLADKMRGAVVLAAKHAKTMVGKPLLYGIGTLLVMSLRTLYGVGCVFGARWFLYMTSVSPSLQIEFVSGPKQLGSY</sequence>
<name>A0A1D6KP81_MAIZE</name>
<evidence type="ECO:0000256" key="3">
    <source>
        <dbReference type="ARBA" id="ARBA00022729"/>
    </source>
</evidence>
<proteinExistence type="predicted"/>
<evidence type="ECO:0000259" key="7">
    <source>
        <dbReference type="Pfam" id="PF08698"/>
    </source>
</evidence>
<evidence type="ECO:0000256" key="4">
    <source>
        <dbReference type="ARBA" id="ARBA00022801"/>
    </source>
</evidence>
<dbReference type="EMBL" id="CM007647">
    <property type="protein sequence ID" value="ONM04623.1"/>
    <property type="molecule type" value="Genomic_DNA"/>
</dbReference>
<evidence type="ECO:0000259" key="8">
    <source>
        <dbReference type="Pfam" id="PF24708"/>
    </source>
</evidence>
<evidence type="ECO:0000313" key="9">
    <source>
        <dbReference type="EMBL" id="ONM04622.1"/>
    </source>
</evidence>
<keyword evidence="6" id="KW-0472">Membrane</keyword>
<gene>
    <name evidence="9" type="ORF">ZEAMMB73_Zm00001d032220</name>
</gene>
<keyword evidence="2" id="KW-0964">Secreted</keyword>
<dbReference type="EMBL" id="CM007647">
    <property type="protein sequence ID" value="ONM04628.1"/>
    <property type="molecule type" value="Genomic_DNA"/>
</dbReference>
<evidence type="ECO:0000256" key="2">
    <source>
        <dbReference type="ARBA" id="ARBA00022525"/>
    </source>
</evidence>
<dbReference type="InterPro" id="IPR014810">
    <property type="entry name" value="Fcf2_C"/>
</dbReference>
<keyword evidence="6" id="KW-0812">Transmembrane</keyword>
<keyword evidence="6" id="KW-1133">Transmembrane helix</keyword>
<keyword evidence="5" id="KW-0443">Lipid metabolism</keyword>
<evidence type="ECO:0000256" key="6">
    <source>
        <dbReference type="SAM" id="Phobius"/>
    </source>
</evidence>
<dbReference type="GO" id="GO:0005576">
    <property type="term" value="C:extracellular region"/>
    <property type="evidence" value="ECO:0007669"/>
    <property type="project" value="UniProtKB-SubCell"/>
</dbReference>